<evidence type="ECO:0000259" key="1">
    <source>
        <dbReference type="Pfam" id="PF13439"/>
    </source>
</evidence>
<dbReference type="Proteomes" id="UP000293952">
    <property type="component" value="Unassembled WGS sequence"/>
</dbReference>
<evidence type="ECO:0000313" key="2">
    <source>
        <dbReference type="EMBL" id="RYM33911.1"/>
    </source>
</evidence>
<dbReference type="EMBL" id="SETE01000003">
    <property type="protein sequence ID" value="RYM33911.1"/>
    <property type="molecule type" value="Genomic_DNA"/>
</dbReference>
<proteinExistence type="predicted"/>
<organism evidence="2 3">
    <name type="scientific">Brumimicrobium glaciale</name>
    <dbReference type="NCBI Taxonomy" id="200475"/>
    <lineage>
        <taxon>Bacteria</taxon>
        <taxon>Pseudomonadati</taxon>
        <taxon>Bacteroidota</taxon>
        <taxon>Flavobacteriia</taxon>
        <taxon>Flavobacteriales</taxon>
        <taxon>Crocinitomicaceae</taxon>
        <taxon>Brumimicrobium</taxon>
    </lineage>
</organism>
<sequence>MNSLVLHFSIFTPIMKKVLILAYDFPPYVSVGGLRPYSWYKYFNEFGIHPVVVTRQWGNKYGNHLDYIAPGESDKTIIEETEYGTVIRTPYKPNLSNRLLLKYGEGKFRIIRKAITAYYEMMQFLCFVGTKSGLYFGAKEYLKDNDVDLIIATGAPHILFKYASKLSKKNNPPWIADYRDPWSQSKSRSVNTFLRKWNEFFEKRYIKSALRIVAVSDFHSNKISSLILDKNIEIISNGYNPDNKEAIKNLKQNNEVLKFAFVGTVYPWHPLKVVLSQFNDFVLLYNDFSFELNFYGINKKKEVQRLINSEFPSLNSLVNIYPKLNNQDLFKILAKHNVMLLFNDYCIVGSKMFDYMALQRKILFCFSEEKGDEYFNFLYQDEDVNKVNFKVQEEILSLTNSGTIVKNQKHLLETLISLSEEFRNTGQIKCETTNTEIYSRKFQVEKLSKIILDVCNKNN</sequence>
<dbReference type="OrthoDB" id="9794575at2"/>
<evidence type="ECO:0000313" key="3">
    <source>
        <dbReference type="Proteomes" id="UP000293952"/>
    </source>
</evidence>
<dbReference type="InterPro" id="IPR028098">
    <property type="entry name" value="Glyco_trans_4-like_N"/>
</dbReference>
<feature type="domain" description="Glycosyltransferase subfamily 4-like N-terminal" evidence="1">
    <location>
        <begin position="135"/>
        <end position="242"/>
    </location>
</feature>
<dbReference type="SUPFAM" id="SSF53756">
    <property type="entry name" value="UDP-Glycosyltransferase/glycogen phosphorylase"/>
    <property type="match status" value="1"/>
</dbReference>
<keyword evidence="3" id="KW-1185">Reference proteome</keyword>
<name>A0A4Q4KKN9_9FLAO</name>
<dbReference type="Pfam" id="PF13439">
    <property type="entry name" value="Glyco_transf_4"/>
    <property type="match status" value="1"/>
</dbReference>
<reference evidence="2 3" key="1">
    <citation type="submission" date="2019-02" db="EMBL/GenBank/DDBJ databases">
        <title>Genome sequence of the sea-ice species Brumimicrobium glaciale.</title>
        <authorList>
            <person name="Bowman J.P."/>
        </authorList>
    </citation>
    <scope>NUCLEOTIDE SEQUENCE [LARGE SCALE GENOMIC DNA]</scope>
    <source>
        <strain evidence="2 3">IC156</strain>
    </source>
</reference>
<dbReference type="AlphaFoldDB" id="A0A4Q4KKN9"/>
<comment type="caution">
    <text evidence="2">The sequence shown here is derived from an EMBL/GenBank/DDBJ whole genome shotgun (WGS) entry which is preliminary data.</text>
</comment>
<dbReference type="GO" id="GO:0016757">
    <property type="term" value="F:glycosyltransferase activity"/>
    <property type="evidence" value="ECO:0007669"/>
    <property type="project" value="UniProtKB-ARBA"/>
</dbReference>
<gene>
    <name evidence="2" type="ORF">ERX46_08070</name>
</gene>
<accession>A0A4Q4KKN9</accession>
<protein>
    <recommendedName>
        <fullName evidence="1">Glycosyltransferase subfamily 4-like N-terminal domain-containing protein</fullName>
    </recommendedName>
</protein>
<dbReference type="Gene3D" id="3.40.50.2000">
    <property type="entry name" value="Glycogen Phosphorylase B"/>
    <property type="match status" value="1"/>
</dbReference>